<feature type="domain" description="PknH-like extracellular" evidence="4">
    <location>
        <begin position="144"/>
        <end position="335"/>
    </location>
</feature>
<feature type="region of interest" description="Disordered" evidence="1">
    <location>
        <begin position="1"/>
        <end position="44"/>
    </location>
</feature>
<dbReference type="InterPro" id="IPR025241">
    <property type="entry name" value="DUF4190"/>
</dbReference>
<reference evidence="5" key="1">
    <citation type="submission" date="2023-03" db="EMBL/GenBank/DDBJ databases">
        <title>Draft genome sequence of a Mycolicibacterium mageritense strain H4_3_1 isolated from a hybrid biological-inorganic system reactor.</title>
        <authorList>
            <person name="Feng X."/>
            <person name="Kazama D."/>
            <person name="Sato K."/>
            <person name="Kobayashi H."/>
        </authorList>
    </citation>
    <scope>NUCLEOTIDE SEQUENCE</scope>
    <source>
        <strain evidence="5">H4_3_1</strain>
    </source>
</reference>
<dbReference type="AlphaFoldDB" id="A0AAI8TTZ2"/>
<dbReference type="Pfam" id="PF14032">
    <property type="entry name" value="PknH_C"/>
    <property type="match status" value="1"/>
</dbReference>
<feature type="transmembrane region" description="Helical" evidence="2">
    <location>
        <begin position="89"/>
        <end position="112"/>
    </location>
</feature>
<evidence type="ECO:0000313" key="5">
    <source>
        <dbReference type="EMBL" id="BDY28371.1"/>
    </source>
</evidence>
<evidence type="ECO:0000256" key="2">
    <source>
        <dbReference type="SAM" id="Phobius"/>
    </source>
</evidence>
<name>A0AAI8TTZ2_MYCME</name>
<feature type="region of interest" description="Disordered" evidence="1">
    <location>
        <begin position="115"/>
        <end position="142"/>
    </location>
</feature>
<organism evidence="5 6">
    <name type="scientific">Mycolicibacterium mageritense</name>
    <name type="common">Mycobacterium mageritense</name>
    <dbReference type="NCBI Taxonomy" id="53462"/>
    <lineage>
        <taxon>Bacteria</taxon>
        <taxon>Bacillati</taxon>
        <taxon>Actinomycetota</taxon>
        <taxon>Actinomycetes</taxon>
        <taxon>Mycobacteriales</taxon>
        <taxon>Mycobacteriaceae</taxon>
        <taxon>Mycolicibacterium</taxon>
    </lineage>
</organism>
<gene>
    <name evidence="5" type="ORF">hbim_02305</name>
</gene>
<evidence type="ECO:0008006" key="7">
    <source>
        <dbReference type="Google" id="ProtNLM"/>
    </source>
</evidence>
<dbReference type="InterPro" id="IPR038232">
    <property type="entry name" value="PknH-like_Extracell_sf"/>
</dbReference>
<evidence type="ECO:0000313" key="6">
    <source>
        <dbReference type="Proteomes" id="UP001241092"/>
    </source>
</evidence>
<evidence type="ECO:0000259" key="3">
    <source>
        <dbReference type="Pfam" id="PF13828"/>
    </source>
</evidence>
<dbReference type="InterPro" id="IPR026954">
    <property type="entry name" value="PknH-like_Extracell"/>
</dbReference>
<dbReference type="EMBL" id="AP027452">
    <property type="protein sequence ID" value="BDY28371.1"/>
    <property type="molecule type" value="Genomic_DNA"/>
</dbReference>
<sequence>MSFPGGPGDPFGGAPFGQHPGGQQPYQPSYGGPPIVSAPQQPPSAGKVNTLATLSLVFAFVFAPAGAVLGHLGLAQIKRTGERGRERALIGMILSYVFIALAVLALVVVLAIPDDSSSTAPTSATSTTTTTTTTTTTKAGPGPVQQSQLTGLLLSVDEIKQIANAPNQFTVADRDTIDGSEGIVATPPECLSAVFSGLESVYRSTTARATAARELNTTVRSGIVGMVERVVMFDNGLAATGQVQQIVGTWRGCAGRTVTLVIDNGEPNRYDLGQVTTAGQAPQMYVLRSTFQGSAPGFVNYRVVAAKANIVVEIGLFGYDVGDGPQAIASAILGRIPG</sequence>
<feature type="compositionally biased region" description="Low complexity" evidence="1">
    <location>
        <begin position="115"/>
        <end position="137"/>
    </location>
</feature>
<feature type="compositionally biased region" description="Gly residues" evidence="1">
    <location>
        <begin position="1"/>
        <end position="15"/>
    </location>
</feature>
<dbReference type="Proteomes" id="UP001241092">
    <property type="component" value="Chromosome"/>
</dbReference>
<evidence type="ECO:0000259" key="4">
    <source>
        <dbReference type="Pfam" id="PF14032"/>
    </source>
</evidence>
<accession>A0AAI8TTZ2</accession>
<keyword evidence="2" id="KW-0472">Membrane</keyword>
<dbReference type="Gene3D" id="3.40.1000.70">
    <property type="entry name" value="PknH-like extracellular domain"/>
    <property type="match status" value="1"/>
</dbReference>
<keyword evidence="2" id="KW-0812">Transmembrane</keyword>
<feature type="domain" description="DUF4190" evidence="3">
    <location>
        <begin position="53"/>
        <end position="105"/>
    </location>
</feature>
<protein>
    <recommendedName>
        <fullName evidence="7">DUF4190 domain-containing protein</fullName>
    </recommendedName>
</protein>
<keyword evidence="2" id="KW-1133">Transmembrane helix</keyword>
<dbReference type="Pfam" id="PF13828">
    <property type="entry name" value="DUF4190"/>
    <property type="match status" value="1"/>
</dbReference>
<evidence type="ECO:0000256" key="1">
    <source>
        <dbReference type="SAM" id="MobiDB-lite"/>
    </source>
</evidence>
<feature type="compositionally biased region" description="Low complexity" evidence="1">
    <location>
        <begin position="16"/>
        <end position="34"/>
    </location>
</feature>
<feature type="transmembrane region" description="Helical" evidence="2">
    <location>
        <begin position="51"/>
        <end position="77"/>
    </location>
</feature>
<dbReference type="RefSeq" id="WP_286214870.1">
    <property type="nucleotide sequence ID" value="NZ_AP027452.1"/>
</dbReference>
<proteinExistence type="predicted"/>